<reference evidence="2 3" key="1">
    <citation type="submission" date="2016-12" db="EMBL/GenBank/DDBJ databases">
        <title>The genomes of Aspergillus section Nigri reveals drivers in fungal speciation.</title>
        <authorList>
            <consortium name="DOE Joint Genome Institute"/>
            <person name="Vesth T.C."/>
            <person name="Nybo J."/>
            <person name="Theobald S."/>
            <person name="Brandl J."/>
            <person name="Frisvad J.C."/>
            <person name="Nielsen K.F."/>
            <person name="Lyhne E.K."/>
            <person name="Kogle M.E."/>
            <person name="Kuo A."/>
            <person name="Riley R."/>
            <person name="Clum A."/>
            <person name="Nolan M."/>
            <person name="Lipzen A."/>
            <person name="Salamov A."/>
            <person name="Henrissat B."/>
            <person name="Wiebenga A."/>
            <person name="De Vries R.P."/>
            <person name="Grigoriev I.V."/>
            <person name="Mortensen U.H."/>
            <person name="Andersen M.R."/>
            <person name="Baker S.E."/>
        </authorList>
    </citation>
    <scope>NUCLEOTIDE SEQUENCE [LARGE SCALE GENOMIC DNA]</scope>
    <source>
        <strain evidence="2 3">CBS 115572</strain>
    </source>
</reference>
<accession>A0A317WLC0</accession>
<keyword evidence="3" id="KW-1185">Reference proteome</keyword>
<gene>
    <name evidence="2" type="ORF">BO94DRAFT_73798</name>
</gene>
<feature type="region of interest" description="Disordered" evidence="1">
    <location>
        <begin position="34"/>
        <end position="53"/>
    </location>
</feature>
<feature type="region of interest" description="Disordered" evidence="1">
    <location>
        <begin position="71"/>
        <end position="119"/>
    </location>
</feature>
<dbReference type="EMBL" id="MSFK01000014">
    <property type="protein sequence ID" value="PWY87296.1"/>
    <property type="molecule type" value="Genomic_DNA"/>
</dbReference>
<organism evidence="2 3">
    <name type="scientific">Aspergillus sclerotioniger CBS 115572</name>
    <dbReference type="NCBI Taxonomy" id="1450535"/>
    <lineage>
        <taxon>Eukaryota</taxon>
        <taxon>Fungi</taxon>
        <taxon>Dikarya</taxon>
        <taxon>Ascomycota</taxon>
        <taxon>Pezizomycotina</taxon>
        <taxon>Eurotiomycetes</taxon>
        <taxon>Eurotiomycetidae</taxon>
        <taxon>Eurotiales</taxon>
        <taxon>Aspergillaceae</taxon>
        <taxon>Aspergillus</taxon>
        <taxon>Aspergillus subgen. Circumdati</taxon>
    </lineage>
</organism>
<dbReference type="GeneID" id="37119776"/>
<name>A0A317WLC0_9EURO</name>
<dbReference type="Proteomes" id="UP000246702">
    <property type="component" value="Unassembled WGS sequence"/>
</dbReference>
<protein>
    <submittedName>
        <fullName evidence="2">Uncharacterized protein</fullName>
    </submittedName>
</protein>
<evidence type="ECO:0000313" key="3">
    <source>
        <dbReference type="Proteomes" id="UP000246702"/>
    </source>
</evidence>
<evidence type="ECO:0000313" key="2">
    <source>
        <dbReference type="EMBL" id="PWY87296.1"/>
    </source>
</evidence>
<dbReference type="AlphaFoldDB" id="A0A317WLC0"/>
<proteinExistence type="predicted"/>
<sequence length="157" mass="17143">MSSLIDGRILGSDARPKWEGKLWDVWEEQAIPARLPSPGSTTEVGSECCWPAGKEEDPLRTLSTLVQLATAATNGSQREPPRAPKAHHRIHEPSKFPTPTHPPLLLPPHQPSTPSSLSTLSQASFPIPFSRRLQYFLDVKVSGLTTCTVSCHSSDSQ</sequence>
<evidence type="ECO:0000256" key="1">
    <source>
        <dbReference type="SAM" id="MobiDB-lite"/>
    </source>
</evidence>
<comment type="caution">
    <text evidence="2">The sequence shown here is derived from an EMBL/GenBank/DDBJ whole genome shotgun (WGS) entry which is preliminary data.</text>
</comment>
<dbReference type="RefSeq" id="XP_025467504.1">
    <property type="nucleotide sequence ID" value="XM_025617633.1"/>
</dbReference>
<feature type="compositionally biased region" description="Pro residues" evidence="1">
    <location>
        <begin position="99"/>
        <end position="111"/>
    </location>
</feature>